<evidence type="ECO:0000313" key="2">
    <source>
        <dbReference type="EMBL" id="KAE9584715.1"/>
    </source>
</evidence>
<feature type="transmembrane region" description="Helical" evidence="1">
    <location>
        <begin position="40"/>
        <end position="58"/>
    </location>
</feature>
<gene>
    <name evidence="2" type="ORF">Lalb_Chr25g0281081</name>
</gene>
<keyword evidence="1" id="KW-1133">Transmembrane helix</keyword>
<evidence type="ECO:0000256" key="1">
    <source>
        <dbReference type="SAM" id="Phobius"/>
    </source>
</evidence>
<sequence length="67" mass="7659">MMYVIDICYSMLKRGCWYLSCLVELGSQQHRTTLGGYLKMNFIALGGCILTSTIKFIFKSNDFVHTP</sequence>
<accession>A0A6A4MXS5</accession>
<name>A0A6A4MXS5_LUPAL</name>
<proteinExistence type="predicted"/>
<protein>
    <submittedName>
        <fullName evidence="2">Uncharacterized protein</fullName>
    </submittedName>
</protein>
<dbReference type="Proteomes" id="UP000447434">
    <property type="component" value="Chromosome 25"/>
</dbReference>
<dbReference type="AlphaFoldDB" id="A0A6A4MXS5"/>
<reference evidence="3" key="1">
    <citation type="journal article" date="2020" name="Nat. Commun.">
        <title>Genome sequence of the cluster root forming white lupin.</title>
        <authorList>
            <person name="Hufnagel B."/>
            <person name="Marques A."/>
            <person name="Soriano A."/>
            <person name="Marques L."/>
            <person name="Divol F."/>
            <person name="Doumas P."/>
            <person name="Sallet E."/>
            <person name="Mancinotti D."/>
            <person name="Carrere S."/>
            <person name="Marande W."/>
            <person name="Arribat S."/>
            <person name="Keller J."/>
            <person name="Huneau C."/>
            <person name="Blein T."/>
            <person name="Aime D."/>
            <person name="Laguerre M."/>
            <person name="Taylor J."/>
            <person name="Schubert V."/>
            <person name="Nelson M."/>
            <person name="Geu-Flores F."/>
            <person name="Crespi M."/>
            <person name="Gallardo-Guerrero K."/>
            <person name="Delaux P.-M."/>
            <person name="Salse J."/>
            <person name="Berges H."/>
            <person name="Guyot R."/>
            <person name="Gouzy J."/>
            <person name="Peret B."/>
        </authorList>
    </citation>
    <scope>NUCLEOTIDE SEQUENCE [LARGE SCALE GENOMIC DNA]</scope>
    <source>
        <strain evidence="3">cv. Amiga</strain>
    </source>
</reference>
<comment type="caution">
    <text evidence="2">The sequence shown here is derived from an EMBL/GenBank/DDBJ whole genome shotgun (WGS) entry which is preliminary data.</text>
</comment>
<evidence type="ECO:0000313" key="3">
    <source>
        <dbReference type="Proteomes" id="UP000447434"/>
    </source>
</evidence>
<dbReference type="EMBL" id="WOCE01000025">
    <property type="protein sequence ID" value="KAE9584715.1"/>
    <property type="molecule type" value="Genomic_DNA"/>
</dbReference>
<keyword evidence="3" id="KW-1185">Reference proteome</keyword>
<organism evidence="2 3">
    <name type="scientific">Lupinus albus</name>
    <name type="common">White lupine</name>
    <name type="synonym">Lupinus termis</name>
    <dbReference type="NCBI Taxonomy" id="3870"/>
    <lineage>
        <taxon>Eukaryota</taxon>
        <taxon>Viridiplantae</taxon>
        <taxon>Streptophyta</taxon>
        <taxon>Embryophyta</taxon>
        <taxon>Tracheophyta</taxon>
        <taxon>Spermatophyta</taxon>
        <taxon>Magnoliopsida</taxon>
        <taxon>eudicotyledons</taxon>
        <taxon>Gunneridae</taxon>
        <taxon>Pentapetalae</taxon>
        <taxon>rosids</taxon>
        <taxon>fabids</taxon>
        <taxon>Fabales</taxon>
        <taxon>Fabaceae</taxon>
        <taxon>Papilionoideae</taxon>
        <taxon>50 kb inversion clade</taxon>
        <taxon>genistoids sensu lato</taxon>
        <taxon>core genistoids</taxon>
        <taxon>Genisteae</taxon>
        <taxon>Lupinus</taxon>
    </lineage>
</organism>
<keyword evidence="1" id="KW-0472">Membrane</keyword>
<keyword evidence="1" id="KW-0812">Transmembrane</keyword>